<gene>
    <name evidence="1" type="ORF">ACZ87_03607</name>
</gene>
<accession>A0A328TJW7</accession>
<organism evidence="1 2">
    <name type="scientific">Candidatus Erwinia dacicola</name>
    <dbReference type="NCBI Taxonomy" id="252393"/>
    <lineage>
        <taxon>Bacteria</taxon>
        <taxon>Pseudomonadati</taxon>
        <taxon>Pseudomonadota</taxon>
        <taxon>Gammaproteobacteria</taxon>
        <taxon>Enterobacterales</taxon>
        <taxon>Erwiniaceae</taxon>
        <taxon>Erwinia</taxon>
    </lineage>
</organism>
<dbReference type="Proteomes" id="UP000244334">
    <property type="component" value="Unassembled WGS sequence"/>
</dbReference>
<reference evidence="1" key="1">
    <citation type="submission" date="2018-04" db="EMBL/GenBank/DDBJ databases">
        <title>Genomes of the Obligate Erwinia dacicola and Facultative Enterobacter sp. OLF Endosymbionts of the Olive Fruit fly, Bactrocera oleae.</title>
        <authorList>
            <person name="Estes A.M."/>
            <person name="Hearn D.J."/>
            <person name="Agarwal S."/>
            <person name="Pierson E.A."/>
            <person name="Dunning-Hotopp J.C."/>
        </authorList>
    </citation>
    <scope>NUCLEOTIDE SEQUENCE [LARGE SCALE GENOMIC DNA]</scope>
    <source>
        <strain evidence="1">Oroville</strain>
    </source>
</reference>
<proteinExistence type="predicted"/>
<dbReference type="EMBL" id="LJAM02000677">
    <property type="protein sequence ID" value="RAP69602.1"/>
    <property type="molecule type" value="Genomic_DNA"/>
</dbReference>
<dbReference type="AlphaFoldDB" id="A0A328TJW7"/>
<evidence type="ECO:0000313" key="1">
    <source>
        <dbReference type="EMBL" id="RAP69602.1"/>
    </source>
</evidence>
<evidence type="ECO:0000313" key="2">
    <source>
        <dbReference type="Proteomes" id="UP000244334"/>
    </source>
</evidence>
<keyword evidence="2" id="KW-1185">Reference proteome</keyword>
<feature type="non-terminal residue" evidence="1">
    <location>
        <position position="124"/>
    </location>
</feature>
<name>A0A328TJW7_9GAMM</name>
<sequence length="124" mass="13892">MTSMIENLLVKVSKSVTGGNLLGYSDLVTVVGLTDEDREKHPEITHPYIMVTENSDYLSIIEVAGIKSAFSEKGFTEYIQNLSQLLTSLVSEPGKKISYIFERDRGRNAAELHELYKPHVSAMR</sequence>
<comment type="caution">
    <text evidence="1">The sequence shown here is derived from an EMBL/GenBank/DDBJ whole genome shotgun (WGS) entry which is preliminary data.</text>
</comment>
<protein>
    <submittedName>
        <fullName evidence="1">TraU domain protein</fullName>
    </submittedName>
</protein>